<keyword evidence="3" id="KW-1185">Reference proteome</keyword>
<dbReference type="Pfam" id="PF10124">
    <property type="entry name" value="Mu-like_gpT"/>
    <property type="match status" value="1"/>
</dbReference>
<evidence type="ECO:0000259" key="1">
    <source>
        <dbReference type="Pfam" id="PF10124"/>
    </source>
</evidence>
<accession>A0AA41U9T9</accession>
<dbReference type="AlphaFoldDB" id="A0AA41U9T9"/>
<evidence type="ECO:0000313" key="3">
    <source>
        <dbReference type="Proteomes" id="UP001156140"/>
    </source>
</evidence>
<evidence type="ECO:0000313" key="2">
    <source>
        <dbReference type="EMBL" id="MCI0125740.1"/>
    </source>
</evidence>
<dbReference type="EMBL" id="JALAZD010000001">
    <property type="protein sequence ID" value="MCI0125740.1"/>
    <property type="molecule type" value="Genomic_DNA"/>
</dbReference>
<proteinExistence type="predicted"/>
<name>A0AA41U9T9_9HYPH</name>
<feature type="domain" description="Bacteriophage Mu GpT" evidence="1">
    <location>
        <begin position="8"/>
        <end position="296"/>
    </location>
</feature>
<protein>
    <submittedName>
        <fullName evidence="2">Mu-like prophage major head subunit gpT family protein</fullName>
    </submittedName>
</protein>
<sequence length="298" mass="32949">MLVTHGNLEGIFDGFNMAFNEGFGTVQSLHQTLATKVNSSWATETYAWMDQIPDFREWIGPRLIHQISASGYTIKNRDFEQTISVPRNDFEDDRYGVYAPLFTQMGQSAAQLPDKLLFELLSTAFAAECYDGQSFFDTDHPVKGRDGEETSVSNMQAGAGEPWFLLDTSRFIKPFIYQERRSFGQLVAKNQPQDDNVFNNKEFIYGSDGRGNVGFGLWQLAFGSKADLTQDNYEAARAAMMKVNGDQGRPLGITPTVLVVGPDNDRKGRKILKAATGANGATNESAGSAELIVSPLVR</sequence>
<organism evidence="2 3">
    <name type="scientific">Paradevosia shaoguanensis</name>
    <dbReference type="NCBI Taxonomy" id="1335043"/>
    <lineage>
        <taxon>Bacteria</taxon>
        <taxon>Pseudomonadati</taxon>
        <taxon>Pseudomonadota</taxon>
        <taxon>Alphaproteobacteria</taxon>
        <taxon>Hyphomicrobiales</taxon>
        <taxon>Devosiaceae</taxon>
        <taxon>Paradevosia</taxon>
    </lineage>
</organism>
<comment type="caution">
    <text evidence="2">The sequence shown here is derived from an EMBL/GenBank/DDBJ whole genome shotgun (WGS) entry which is preliminary data.</text>
</comment>
<gene>
    <name evidence="2" type="ORF">ML536_02755</name>
</gene>
<dbReference type="InterPro" id="IPR018774">
    <property type="entry name" value="Phage_Mu_GpT"/>
</dbReference>
<dbReference type="Proteomes" id="UP001156140">
    <property type="component" value="Unassembled WGS sequence"/>
</dbReference>
<reference evidence="2" key="1">
    <citation type="submission" date="2022-03" db="EMBL/GenBank/DDBJ databases">
        <title>The complete genome sequence of a Methyloterrigena soli.</title>
        <authorList>
            <person name="Zi Z."/>
        </authorList>
    </citation>
    <scope>NUCLEOTIDE SEQUENCE</scope>
    <source>
        <strain evidence="2">M48</strain>
    </source>
</reference>
<dbReference type="RefSeq" id="WP_281734882.1">
    <property type="nucleotide sequence ID" value="NZ_JAKETQ010000001.1"/>
</dbReference>